<evidence type="ECO:0000313" key="4">
    <source>
        <dbReference type="Proteomes" id="UP001148838"/>
    </source>
</evidence>
<accession>A0ABQ8TW52</accession>
<feature type="signal peptide" evidence="2">
    <location>
        <begin position="1"/>
        <end position="21"/>
    </location>
</feature>
<dbReference type="EMBL" id="JAJSOF020000003">
    <property type="protein sequence ID" value="KAJ4449870.1"/>
    <property type="molecule type" value="Genomic_DNA"/>
</dbReference>
<evidence type="ECO:0000256" key="1">
    <source>
        <dbReference type="SAM" id="MobiDB-lite"/>
    </source>
</evidence>
<reference evidence="3 4" key="1">
    <citation type="journal article" date="2022" name="Allergy">
        <title>Genome assembly and annotation of Periplaneta americana reveal a comprehensive cockroach allergen profile.</title>
        <authorList>
            <person name="Wang L."/>
            <person name="Xiong Q."/>
            <person name="Saelim N."/>
            <person name="Wang L."/>
            <person name="Nong W."/>
            <person name="Wan A.T."/>
            <person name="Shi M."/>
            <person name="Liu X."/>
            <person name="Cao Q."/>
            <person name="Hui J.H.L."/>
            <person name="Sookrung N."/>
            <person name="Leung T.F."/>
            <person name="Tungtrongchitr A."/>
            <person name="Tsui S.K.W."/>
        </authorList>
    </citation>
    <scope>NUCLEOTIDE SEQUENCE [LARGE SCALE GENOMIC DNA]</scope>
    <source>
        <strain evidence="3">PWHHKU_190912</strain>
    </source>
</reference>
<dbReference type="Proteomes" id="UP001148838">
    <property type="component" value="Unassembled WGS sequence"/>
</dbReference>
<feature type="chain" id="PRO_5047127034" evidence="2">
    <location>
        <begin position="22"/>
        <end position="428"/>
    </location>
</feature>
<evidence type="ECO:0000313" key="3">
    <source>
        <dbReference type="EMBL" id="KAJ4449870.1"/>
    </source>
</evidence>
<name>A0ABQ8TW52_PERAM</name>
<feature type="region of interest" description="Disordered" evidence="1">
    <location>
        <begin position="345"/>
        <end position="370"/>
    </location>
</feature>
<protein>
    <submittedName>
        <fullName evidence="3">Uncharacterized protein</fullName>
    </submittedName>
</protein>
<keyword evidence="2" id="KW-0732">Signal</keyword>
<evidence type="ECO:0000256" key="2">
    <source>
        <dbReference type="SAM" id="SignalP"/>
    </source>
</evidence>
<comment type="caution">
    <text evidence="3">The sequence shown here is derived from an EMBL/GenBank/DDBJ whole genome shotgun (WGS) entry which is preliminary data.</text>
</comment>
<keyword evidence="4" id="KW-1185">Reference proteome</keyword>
<proteinExistence type="predicted"/>
<gene>
    <name evidence="3" type="ORF">ANN_01276</name>
</gene>
<organism evidence="3 4">
    <name type="scientific">Periplaneta americana</name>
    <name type="common">American cockroach</name>
    <name type="synonym">Blatta americana</name>
    <dbReference type="NCBI Taxonomy" id="6978"/>
    <lineage>
        <taxon>Eukaryota</taxon>
        <taxon>Metazoa</taxon>
        <taxon>Ecdysozoa</taxon>
        <taxon>Arthropoda</taxon>
        <taxon>Hexapoda</taxon>
        <taxon>Insecta</taxon>
        <taxon>Pterygota</taxon>
        <taxon>Neoptera</taxon>
        <taxon>Polyneoptera</taxon>
        <taxon>Dictyoptera</taxon>
        <taxon>Blattodea</taxon>
        <taxon>Blattoidea</taxon>
        <taxon>Blattidae</taxon>
        <taxon>Blattinae</taxon>
        <taxon>Periplaneta</taxon>
    </lineage>
</organism>
<sequence length="428" mass="48984">MGIVSVMWLQLLGLLDRPYNGCTIALERCRSNSWVPSARRAENPGSNPGAGENFSPFHYSYITRPAQGLLSPSRLTARERNADIGCALYKGGLEEVVISYKMYTKALIAAWTISIAGLRHSDVGYLSGELLGGSSAPRGRPLLNERRLCRRAVDDVILAVDQLREVAEEELLPIFEYAEDNFIRKEQRLRVFENKVLRKIFVAERNEITGEWRKLHNAELHPLYSSPDIIRNIKSRRLIWAGHVARMGESRNAYRVLVERPEGKRPLGRPRRRWEDNIKMDLRGVGYDGRDWINLAQDRDQCRAYVRAAINLRIGDLDDNRESDTHMWAILPQLRQPGPILRQVPDKPQEAPSPSYIRTENSHYPKISPHPIFKRDIKKKNRSKKEGTLKISKGNNIAANQFFDNKSDIDVIFDDETDISIVSTISYE</sequence>